<dbReference type="AlphaFoldDB" id="A0A917IW95"/>
<dbReference type="InterPro" id="IPR000182">
    <property type="entry name" value="GNAT_dom"/>
</dbReference>
<feature type="domain" description="N-acetyltransferase" evidence="3">
    <location>
        <begin position="15"/>
        <end position="177"/>
    </location>
</feature>
<name>A0A917IW95_9MICC</name>
<keyword evidence="2" id="KW-0012">Acyltransferase</keyword>
<dbReference type="PROSITE" id="PS51186">
    <property type="entry name" value="GNAT"/>
    <property type="match status" value="1"/>
</dbReference>
<evidence type="ECO:0000313" key="4">
    <source>
        <dbReference type="EMBL" id="GGH65695.1"/>
    </source>
</evidence>
<dbReference type="InterPro" id="IPR016181">
    <property type="entry name" value="Acyl_CoA_acyltransferase"/>
</dbReference>
<dbReference type="EMBL" id="BMDC01000004">
    <property type="protein sequence ID" value="GGH65695.1"/>
    <property type="molecule type" value="Genomic_DNA"/>
</dbReference>
<protein>
    <submittedName>
        <fullName evidence="4">GNAT family N-acetyltransferase</fullName>
    </submittedName>
</protein>
<dbReference type="Pfam" id="PF13508">
    <property type="entry name" value="Acetyltransf_7"/>
    <property type="match status" value="1"/>
</dbReference>
<evidence type="ECO:0000259" key="3">
    <source>
        <dbReference type="PROSITE" id="PS51186"/>
    </source>
</evidence>
<dbReference type="InterPro" id="IPR050832">
    <property type="entry name" value="Bact_Acetyltransf"/>
</dbReference>
<dbReference type="Gene3D" id="3.40.630.30">
    <property type="match status" value="1"/>
</dbReference>
<keyword evidence="1" id="KW-0808">Transferase</keyword>
<dbReference type="SUPFAM" id="SSF55729">
    <property type="entry name" value="Acyl-CoA N-acyltransferases (Nat)"/>
    <property type="match status" value="2"/>
</dbReference>
<reference evidence="4 5" key="1">
    <citation type="journal article" date="2014" name="Int. J. Syst. Evol. Microbiol.">
        <title>Complete genome sequence of Corynebacterium casei LMG S-19264T (=DSM 44701T), isolated from a smear-ripened cheese.</title>
        <authorList>
            <consortium name="US DOE Joint Genome Institute (JGI-PGF)"/>
            <person name="Walter F."/>
            <person name="Albersmeier A."/>
            <person name="Kalinowski J."/>
            <person name="Ruckert C."/>
        </authorList>
    </citation>
    <scope>NUCLEOTIDE SEQUENCE [LARGE SCALE GENOMIC DNA]</scope>
    <source>
        <strain evidence="4 5">CCM 8669</strain>
    </source>
</reference>
<keyword evidence="5" id="KW-1185">Reference proteome</keyword>
<dbReference type="Proteomes" id="UP000600171">
    <property type="component" value="Unassembled WGS sequence"/>
</dbReference>
<evidence type="ECO:0000256" key="2">
    <source>
        <dbReference type="ARBA" id="ARBA00023315"/>
    </source>
</evidence>
<evidence type="ECO:0000313" key="5">
    <source>
        <dbReference type="Proteomes" id="UP000600171"/>
    </source>
</evidence>
<dbReference type="GO" id="GO:0016747">
    <property type="term" value="F:acyltransferase activity, transferring groups other than amino-acyl groups"/>
    <property type="evidence" value="ECO:0007669"/>
    <property type="project" value="InterPro"/>
</dbReference>
<accession>A0A917IW95</accession>
<comment type="caution">
    <text evidence="4">The sequence shown here is derived from an EMBL/GenBank/DDBJ whole genome shotgun (WGS) entry which is preliminary data.</text>
</comment>
<proteinExistence type="predicted"/>
<gene>
    <name evidence="4" type="ORF">GCM10007359_19190</name>
</gene>
<dbReference type="CDD" id="cd04301">
    <property type="entry name" value="NAT_SF"/>
    <property type="match status" value="1"/>
</dbReference>
<organism evidence="4 5">
    <name type="scientific">Rothia aerolata</name>
    <dbReference type="NCBI Taxonomy" id="1812262"/>
    <lineage>
        <taxon>Bacteria</taxon>
        <taxon>Bacillati</taxon>
        <taxon>Actinomycetota</taxon>
        <taxon>Actinomycetes</taxon>
        <taxon>Micrococcales</taxon>
        <taxon>Micrococcaceae</taxon>
        <taxon>Rothia</taxon>
    </lineage>
</organism>
<dbReference type="PANTHER" id="PTHR43877">
    <property type="entry name" value="AMINOALKYLPHOSPHONATE N-ACETYLTRANSFERASE-RELATED-RELATED"/>
    <property type="match status" value="1"/>
</dbReference>
<evidence type="ECO:0000256" key="1">
    <source>
        <dbReference type="ARBA" id="ARBA00022679"/>
    </source>
</evidence>
<sequence length="342" mass="37417">MTQFTIRAINLDSDEEMRQLNELARADDLDMMGVSTPVTVEQRRAGLTESSFRRDFRWVAETEGGDGAGQLVGIGLVSLPLEENLDTAQVALAIHPDFRGRGVGSALVDKIREKVEESGRERISTWGWAPAGADISSAELPWNKIASRLGVEAKNTATFKGLDLPLSPAVSEEIESEIAGHTGDYRLETWTSGIPEGQLENYGVVLRQLDLDEPTGAVQNEAPVYTAERVREMQQWLEARGMRAIITVAFAPDGSIAAQTEINYSGVEGNTVAFQENTLVMPAHRGHRLGTAVKLANYRVLAQEAPGIARIFTGNSDLNSHMNAINDRFGFKPVYTEIAYQS</sequence>
<dbReference type="RefSeq" id="WP_188360164.1">
    <property type="nucleotide sequence ID" value="NZ_BMDC01000004.1"/>
</dbReference>